<dbReference type="Gene3D" id="3.20.20.80">
    <property type="entry name" value="Glycosidases"/>
    <property type="match status" value="1"/>
</dbReference>
<gene>
    <name evidence="1" type="ORF">J2S43_002994</name>
</gene>
<sequence length="346" mass="36737">MRAWGVTYDTGFTNLGTTTHEPFDAGVVAAEMRIIRDVLHADAVRITGGVADRLEIAARAAAAAGLEVWYCPFTNDLTTAELLEFLLDAAGRAESIRATGAAVRFLTGSEISLMTIGLMPGATLTERAAAYADPARLRALLPGVQRDVNALLAAAAAGARERFNGPIGYASLPMEAVDWTPFDFIATDAGYRDASNAAALPASLAAMTAQGKPVAVTEFGCAAYTGAADRGSRSADIVEFDPRTARALRLTETVVRDEPEQARYLRELLDVYDAGGVDTAFVQTFATRYLPTADDPERDLDLGGFGIVKVLPDGRTGTAYPGMPWEPKAAFHALAEFGRARRTAIS</sequence>
<keyword evidence="2" id="KW-1185">Reference proteome</keyword>
<evidence type="ECO:0000313" key="2">
    <source>
        <dbReference type="Proteomes" id="UP001240984"/>
    </source>
</evidence>
<accession>A0ABT9MSR9</accession>
<dbReference type="InterPro" id="IPR017853">
    <property type="entry name" value="GH"/>
</dbReference>
<evidence type="ECO:0008006" key="3">
    <source>
        <dbReference type="Google" id="ProtNLM"/>
    </source>
</evidence>
<name>A0ABT9MSR9_9ACTN</name>
<comment type="caution">
    <text evidence="1">The sequence shown here is derived from an EMBL/GenBank/DDBJ whole genome shotgun (WGS) entry which is preliminary data.</text>
</comment>
<dbReference type="EMBL" id="JAUSRA010000001">
    <property type="protein sequence ID" value="MDP9794482.1"/>
    <property type="molecule type" value="Genomic_DNA"/>
</dbReference>
<dbReference type="SUPFAM" id="SSF51445">
    <property type="entry name" value="(Trans)glycosidases"/>
    <property type="match status" value="1"/>
</dbReference>
<evidence type="ECO:0000313" key="1">
    <source>
        <dbReference type="EMBL" id="MDP9794482.1"/>
    </source>
</evidence>
<dbReference type="Proteomes" id="UP001240984">
    <property type="component" value="Unassembled WGS sequence"/>
</dbReference>
<proteinExistence type="predicted"/>
<protein>
    <recommendedName>
        <fullName evidence="3">Abortive infection protein</fullName>
    </recommendedName>
</protein>
<reference evidence="1 2" key="1">
    <citation type="submission" date="2023-07" db="EMBL/GenBank/DDBJ databases">
        <title>Sequencing the genomes of 1000 actinobacteria strains.</title>
        <authorList>
            <person name="Klenk H.-P."/>
        </authorList>
    </citation>
    <scope>NUCLEOTIDE SEQUENCE [LARGE SCALE GENOMIC DNA]</scope>
    <source>
        <strain evidence="1 2">DSM 44710</strain>
    </source>
</reference>
<organism evidence="1 2">
    <name type="scientific">Catenuloplanes nepalensis</name>
    <dbReference type="NCBI Taxonomy" id="587533"/>
    <lineage>
        <taxon>Bacteria</taxon>
        <taxon>Bacillati</taxon>
        <taxon>Actinomycetota</taxon>
        <taxon>Actinomycetes</taxon>
        <taxon>Micromonosporales</taxon>
        <taxon>Micromonosporaceae</taxon>
        <taxon>Catenuloplanes</taxon>
    </lineage>
</organism>
<dbReference type="RefSeq" id="WP_306829621.1">
    <property type="nucleotide sequence ID" value="NZ_JAUSRA010000001.1"/>
</dbReference>